<evidence type="ECO:0000256" key="3">
    <source>
        <dbReference type="ARBA" id="ARBA00022793"/>
    </source>
</evidence>
<comment type="cofactor">
    <cofactor evidence="1 6 7">
        <name>pyridoxal 5'-phosphate</name>
        <dbReference type="ChEBI" id="CHEBI:597326"/>
    </cofactor>
</comment>
<evidence type="ECO:0000256" key="6">
    <source>
        <dbReference type="PIRSR" id="PIRSR602129-50"/>
    </source>
</evidence>
<evidence type="ECO:0000256" key="7">
    <source>
        <dbReference type="RuleBase" id="RU000382"/>
    </source>
</evidence>
<dbReference type="AlphaFoldDB" id="A0A1L8DZH3"/>
<protein>
    <submittedName>
        <fullName evidence="8">Putative pyridoxal-dependent decarboxylase conserved domain protein</fullName>
    </submittedName>
</protein>
<evidence type="ECO:0000256" key="4">
    <source>
        <dbReference type="ARBA" id="ARBA00022898"/>
    </source>
</evidence>
<proteinExistence type="inferred from homology"/>
<dbReference type="GO" id="GO:0016831">
    <property type="term" value="F:carboxy-lyase activity"/>
    <property type="evidence" value="ECO:0007669"/>
    <property type="project" value="UniProtKB-KW"/>
</dbReference>
<dbReference type="Gene3D" id="3.40.640.10">
    <property type="entry name" value="Type I PLP-dependent aspartate aminotransferase-like (Major domain)"/>
    <property type="match status" value="1"/>
</dbReference>
<evidence type="ECO:0000313" key="8">
    <source>
        <dbReference type="EMBL" id="JAV11829.1"/>
    </source>
</evidence>
<comment type="similarity">
    <text evidence="2 7">Belongs to the group II decarboxylase family.</text>
</comment>
<accession>A0A1L8DZH3</accession>
<dbReference type="GO" id="GO:0005737">
    <property type="term" value="C:cytoplasm"/>
    <property type="evidence" value="ECO:0007669"/>
    <property type="project" value="TreeGrafter"/>
</dbReference>
<sequence length="485" mass="55075">MAEDWAFLERVHRILCEEHILQVPPEERVVDFKHPHELLEIIDVSLGTEVPRTLDEAEEICRLILKYSVKTGHRFFCNQLFSGCDPYGIAGAWITEALNTSQYTFEVAPVLTLVEDAVLKKCLELFGFQDGDGIFSPGGSMSNMYAMVLARFKINPQYKSTGMFNTSPLVAFTSQDSHYSLKKATHWVGIGLDNLVHVRSDDRGRMCPDALREAIVRIKSEGRRPFFVNATAGTTVLGAFDDINKLADVCEEAGVWLHVDACLGGSAILSERFKNLLCGSGRAQSLAWNPHKSLGAPLQCSILLIQEKQLLHKCNSANADYLFQQDKFYDISYDTGDKSFQCGRKVDSFKLWLMMKVRGIKNLGEKVENAMDLSRYLTESLRNRPGFRLVLDEYQYTNICFWYIPKIMRGQEETPEWWTQLYKVAPKIKEKMVMTGSMLVGFSPLLHKGIGNFFRMVITCFPPRTRTDIDQLIEEIEKLGESISL</sequence>
<dbReference type="InterPro" id="IPR015421">
    <property type="entry name" value="PyrdxlP-dep_Trfase_major"/>
</dbReference>
<keyword evidence="5 7" id="KW-0456">Lyase</keyword>
<dbReference type="PANTHER" id="PTHR45677:SF13">
    <property type="entry name" value="LP10922P"/>
    <property type="match status" value="1"/>
</dbReference>
<dbReference type="GO" id="GO:0019752">
    <property type="term" value="P:carboxylic acid metabolic process"/>
    <property type="evidence" value="ECO:0007669"/>
    <property type="project" value="InterPro"/>
</dbReference>
<dbReference type="Gene3D" id="3.90.1150.170">
    <property type="match status" value="1"/>
</dbReference>
<dbReference type="SUPFAM" id="SSF53383">
    <property type="entry name" value="PLP-dependent transferases"/>
    <property type="match status" value="1"/>
</dbReference>
<dbReference type="PANTHER" id="PTHR45677">
    <property type="entry name" value="GLUTAMATE DECARBOXYLASE-RELATED"/>
    <property type="match status" value="1"/>
</dbReference>
<dbReference type="InterPro" id="IPR015424">
    <property type="entry name" value="PyrdxlP-dep_Trfase"/>
</dbReference>
<name>A0A1L8DZH3_9DIPT</name>
<reference evidence="8" key="1">
    <citation type="submission" date="2016-12" db="EMBL/GenBank/DDBJ databases">
        <title>An insight into the sialome and mialome of the sand fly, Nyssomyia neivai.</title>
        <authorList>
            <person name="Sebastian V."/>
            <person name="Goulart T.M."/>
            <person name="Oliveira W."/>
            <person name="Calvo E."/>
            <person name="Oliveira L.F."/>
            <person name="Pinto M.C."/>
            <person name="Rosselino A.M."/>
            <person name="Ribeiro J.M."/>
        </authorList>
    </citation>
    <scope>NUCLEOTIDE SEQUENCE</scope>
</reference>
<dbReference type="InterPro" id="IPR002129">
    <property type="entry name" value="PyrdxlP-dep_de-COase"/>
</dbReference>
<evidence type="ECO:0000256" key="1">
    <source>
        <dbReference type="ARBA" id="ARBA00001933"/>
    </source>
</evidence>
<organism evidence="8">
    <name type="scientific">Nyssomyia neivai</name>
    <dbReference type="NCBI Taxonomy" id="330878"/>
    <lineage>
        <taxon>Eukaryota</taxon>
        <taxon>Metazoa</taxon>
        <taxon>Ecdysozoa</taxon>
        <taxon>Arthropoda</taxon>
        <taxon>Hexapoda</taxon>
        <taxon>Insecta</taxon>
        <taxon>Pterygota</taxon>
        <taxon>Neoptera</taxon>
        <taxon>Endopterygota</taxon>
        <taxon>Diptera</taxon>
        <taxon>Nematocera</taxon>
        <taxon>Psychodoidea</taxon>
        <taxon>Psychodidae</taxon>
        <taxon>Nyssomyia</taxon>
    </lineage>
</organism>
<keyword evidence="3" id="KW-0210">Decarboxylase</keyword>
<feature type="modified residue" description="N6-(pyridoxal phosphate)lysine" evidence="6">
    <location>
        <position position="292"/>
    </location>
</feature>
<keyword evidence="4 6" id="KW-0663">Pyridoxal phosphate</keyword>
<dbReference type="GO" id="GO:0030170">
    <property type="term" value="F:pyridoxal phosphate binding"/>
    <property type="evidence" value="ECO:0007669"/>
    <property type="project" value="InterPro"/>
</dbReference>
<dbReference type="EMBL" id="GFDF01002255">
    <property type="protein sequence ID" value="JAV11829.1"/>
    <property type="molecule type" value="Transcribed_RNA"/>
</dbReference>
<evidence type="ECO:0000256" key="5">
    <source>
        <dbReference type="ARBA" id="ARBA00023239"/>
    </source>
</evidence>
<dbReference type="Pfam" id="PF00282">
    <property type="entry name" value="Pyridoxal_deC"/>
    <property type="match status" value="1"/>
</dbReference>
<evidence type="ECO:0000256" key="2">
    <source>
        <dbReference type="ARBA" id="ARBA00009533"/>
    </source>
</evidence>